<feature type="region of interest" description="Disordered" evidence="11">
    <location>
        <begin position="17"/>
        <end position="45"/>
    </location>
</feature>
<dbReference type="FunFam" id="1.10.238.10:FF:000003">
    <property type="entry name" value="Calmodulin A"/>
    <property type="match status" value="1"/>
</dbReference>
<dbReference type="Gene3D" id="1.10.510.10">
    <property type="entry name" value="Transferase(Phosphotransferase) domain 1"/>
    <property type="match status" value="1"/>
</dbReference>
<evidence type="ECO:0000256" key="1">
    <source>
        <dbReference type="ARBA" id="ARBA00001946"/>
    </source>
</evidence>
<keyword evidence="2" id="KW-0723">Serine/threonine-protein kinase</keyword>
<evidence type="ECO:0000256" key="3">
    <source>
        <dbReference type="ARBA" id="ARBA00022679"/>
    </source>
</evidence>
<dbReference type="SMART" id="SM00220">
    <property type="entry name" value="S_TKc"/>
    <property type="match status" value="1"/>
</dbReference>
<feature type="domain" description="EF-hand" evidence="13">
    <location>
        <begin position="482"/>
        <end position="517"/>
    </location>
</feature>
<feature type="domain" description="Protein kinase" evidence="12">
    <location>
        <begin position="67"/>
        <end position="333"/>
    </location>
</feature>
<keyword evidence="3" id="KW-0808">Transferase</keyword>
<evidence type="ECO:0008006" key="16">
    <source>
        <dbReference type="Google" id="ProtNLM"/>
    </source>
</evidence>
<reference evidence="15" key="1">
    <citation type="journal article" date="2023" name="Commun. Biol.">
        <title>Genome analysis of Parmales, the sister group of diatoms, reveals the evolutionary specialization of diatoms from phago-mixotrophs to photoautotrophs.</title>
        <authorList>
            <person name="Ban H."/>
            <person name="Sato S."/>
            <person name="Yoshikawa S."/>
            <person name="Yamada K."/>
            <person name="Nakamura Y."/>
            <person name="Ichinomiya M."/>
            <person name="Sato N."/>
            <person name="Blanc-Mathieu R."/>
            <person name="Endo H."/>
            <person name="Kuwata A."/>
            <person name="Ogata H."/>
        </authorList>
    </citation>
    <scope>NUCLEOTIDE SEQUENCE [LARGE SCALE GENOMIC DNA]</scope>
    <source>
        <strain evidence="15">NIES 3699</strain>
    </source>
</reference>
<keyword evidence="6" id="KW-0418">Kinase</keyword>
<keyword evidence="4" id="KW-0677">Repeat</keyword>
<evidence type="ECO:0000256" key="8">
    <source>
        <dbReference type="ARBA" id="ARBA00022840"/>
    </source>
</evidence>
<evidence type="ECO:0000259" key="12">
    <source>
        <dbReference type="PROSITE" id="PS50011"/>
    </source>
</evidence>
<dbReference type="SMART" id="SM00054">
    <property type="entry name" value="EFh"/>
    <property type="match status" value="4"/>
</dbReference>
<feature type="binding site" evidence="10">
    <location>
        <position position="96"/>
    </location>
    <ligand>
        <name>ATP</name>
        <dbReference type="ChEBI" id="CHEBI:30616"/>
    </ligand>
</feature>
<evidence type="ECO:0000256" key="5">
    <source>
        <dbReference type="ARBA" id="ARBA00022741"/>
    </source>
</evidence>
<feature type="compositionally biased region" description="Polar residues" evidence="11">
    <location>
        <begin position="794"/>
        <end position="810"/>
    </location>
</feature>
<evidence type="ECO:0000259" key="13">
    <source>
        <dbReference type="PROSITE" id="PS50222"/>
    </source>
</evidence>
<comment type="caution">
    <text evidence="14">The sequence shown here is derived from an EMBL/GenBank/DDBJ whole genome shotgun (WGS) entry which is preliminary data.</text>
</comment>
<dbReference type="InterPro" id="IPR008271">
    <property type="entry name" value="Ser/Thr_kinase_AS"/>
</dbReference>
<dbReference type="PROSITE" id="PS50011">
    <property type="entry name" value="PROTEIN_KINASE_DOM"/>
    <property type="match status" value="1"/>
</dbReference>
<proteinExistence type="inferred from homology"/>
<dbReference type="Pfam" id="PF00069">
    <property type="entry name" value="Pkinase"/>
    <property type="match status" value="1"/>
</dbReference>
<gene>
    <name evidence="14" type="ORF">TrVE_jg2745</name>
</gene>
<feature type="region of interest" description="Disordered" evidence="11">
    <location>
        <begin position="763"/>
        <end position="855"/>
    </location>
</feature>
<keyword evidence="8 10" id="KW-0067">ATP-binding</keyword>
<dbReference type="SUPFAM" id="SSF47473">
    <property type="entry name" value="EF-hand"/>
    <property type="match status" value="1"/>
</dbReference>
<dbReference type="Gene3D" id="1.10.238.10">
    <property type="entry name" value="EF-hand"/>
    <property type="match status" value="1"/>
</dbReference>
<feature type="domain" description="EF-hand" evidence="13">
    <location>
        <begin position="376"/>
        <end position="411"/>
    </location>
</feature>
<evidence type="ECO:0000313" key="15">
    <source>
        <dbReference type="Proteomes" id="UP001165160"/>
    </source>
</evidence>
<protein>
    <recommendedName>
        <fullName evidence="16">Calmodulin</fullName>
    </recommendedName>
</protein>
<dbReference type="InterPro" id="IPR017441">
    <property type="entry name" value="Protein_kinase_ATP_BS"/>
</dbReference>
<dbReference type="Proteomes" id="UP001165160">
    <property type="component" value="Unassembled WGS sequence"/>
</dbReference>
<comment type="similarity">
    <text evidence="9">Belongs to the protein kinase superfamily. Ser/Thr protein kinase family. CDPK subfamily.</text>
</comment>
<dbReference type="GO" id="GO:0005509">
    <property type="term" value="F:calcium ion binding"/>
    <property type="evidence" value="ECO:0007669"/>
    <property type="project" value="InterPro"/>
</dbReference>
<dbReference type="Gene3D" id="3.30.200.20">
    <property type="entry name" value="Phosphorylase Kinase, domain 1"/>
    <property type="match status" value="1"/>
</dbReference>
<evidence type="ECO:0000256" key="2">
    <source>
        <dbReference type="ARBA" id="ARBA00022527"/>
    </source>
</evidence>
<evidence type="ECO:0000256" key="11">
    <source>
        <dbReference type="SAM" id="MobiDB-lite"/>
    </source>
</evidence>
<dbReference type="PROSITE" id="PS00107">
    <property type="entry name" value="PROTEIN_KINASE_ATP"/>
    <property type="match status" value="1"/>
</dbReference>
<feature type="domain" description="EF-hand" evidence="13">
    <location>
        <begin position="448"/>
        <end position="481"/>
    </location>
</feature>
<dbReference type="EMBL" id="BRXX01000518">
    <property type="protein sequence ID" value="GMI15393.1"/>
    <property type="molecule type" value="Genomic_DNA"/>
</dbReference>
<dbReference type="PROSITE" id="PS00108">
    <property type="entry name" value="PROTEIN_KINASE_ST"/>
    <property type="match status" value="1"/>
</dbReference>
<keyword evidence="5 10" id="KW-0547">Nucleotide-binding</keyword>
<dbReference type="InterPro" id="IPR050205">
    <property type="entry name" value="CDPK_Ser/Thr_kinases"/>
</dbReference>
<feature type="compositionally biased region" description="Basic and acidic residues" evidence="11">
    <location>
        <begin position="816"/>
        <end position="834"/>
    </location>
</feature>
<dbReference type="Pfam" id="PF13499">
    <property type="entry name" value="EF-hand_7"/>
    <property type="match status" value="2"/>
</dbReference>
<dbReference type="PROSITE" id="PS00018">
    <property type="entry name" value="EF_HAND_1"/>
    <property type="match status" value="2"/>
</dbReference>
<keyword evidence="15" id="KW-1185">Reference proteome</keyword>
<dbReference type="CDD" id="cd00051">
    <property type="entry name" value="EFh"/>
    <property type="match status" value="2"/>
</dbReference>
<dbReference type="InterPro" id="IPR011992">
    <property type="entry name" value="EF-hand-dom_pair"/>
</dbReference>
<evidence type="ECO:0000256" key="4">
    <source>
        <dbReference type="ARBA" id="ARBA00022737"/>
    </source>
</evidence>
<sequence>MGQCGLSARANIYQKSSDVPSDAGAAKQDNGLLSTPPQRKLSGARKSSFKGNLVKDYSTEIKANYLIESKKILGSGASSEVVRIREKKTGTRYALKTFFKSKNQSKQLSYYLNEISILKQIDHPNVIRLFQAYEHGRNLHMVLELCSAGNLLRVLNNQPRRRVSEVQAAQFTMQILRAINYIQEIGVCHRDMKLENIMLERPCSDAQIKVIDFGYATQFRKGDKPMTAFVGTAYATAPEVFLSSYTESCDLWAVGVITYAMLCGLRPFVGKEIPSVHNSKYKSMVKDILSGAFVWPKFANKLSDKAKDFVEGLLIVDIKKRLDVKGALQHDFITQCFDGEFKDNLTPLIPQIGQMSKFSELKKNAMMAIAFSMSQNQMEDLRDCFTNIDTDHSGTLTREEFSIALKKVMPTITSKKVDEVFSAVDQDNDGEISYLEFLAATMHKNDLSMKELEDAFNVLDHDGNGYLEPADFEALLGETDEEDRERIKKMLEEADVDGDGRVSFAEFMVAMGNASDLEASAGVGLEPIDAMGVQAEKRAARLQKTSTFKRHKSDSVLEIENMKELDKELQSSFASPADKTVNVQYRLRGQNSDGTTNPKMSRNMTLNVPVSKKVVSASKKEDFKDVMKRTSYSVSPANMANMTTPSFDSIHSIPSPLNFSPPNGESKDDGGVVIGGKKTFIRVGKGYGEKSPLPAAAIADGSKSWNGGGSGSGSVGGSVGGSISVDADVDVDDRSKLLGGSNELHFGSSKLGEVPSENFLREIQSSPSDPKLDEKKTSDDIPDTDFVQKLNPKSPKNSGTMPSAKFSSEASLELLVLHKSESKPEDEAFKHDVTDPAPPKTSNEITLGGGEDNYEDVGLALESSLSETVLS</sequence>
<feature type="domain" description="EF-hand" evidence="13">
    <location>
        <begin position="412"/>
        <end position="447"/>
    </location>
</feature>
<evidence type="ECO:0000313" key="14">
    <source>
        <dbReference type="EMBL" id="GMI15393.1"/>
    </source>
</evidence>
<feature type="compositionally biased region" description="Basic and acidic residues" evidence="11">
    <location>
        <begin position="770"/>
        <end position="779"/>
    </location>
</feature>
<dbReference type="InterPro" id="IPR002048">
    <property type="entry name" value="EF_hand_dom"/>
</dbReference>
<dbReference type="PANTHER" id="PTHR24349">
    <property type="entry name" value="SERINE/THREONINE-PROTEIN KINASE"/>
    <property type="match status" value="1"/>
</dbReference>
<dbReference type="GO" id="GO:0004674">
    <property type="term" value="F:protein serine/threonine kinase activity"/>
    <property type="evidence" value="ECO:0007669"/>
    <property type="project" value="UniProtKB-KW"/>
</dbReference>
<keyword evidence="7" id="KW-0106">Calcium</keyword>
<dbReference type="InterPro" id="IPR011009">
    <property type="entry name" value="Kinase-like_dom_sf"/>
</dbReference>
<evidence type="ECO:0000256" key="10">
    <source>
        <dbReference type="PROSITE-ProRule" id="PRU10141"/>
    </source>
</evidence>
<evidence type="ECO:0000256" key="7">
    <source>
        <dbReference type="ARBA" id="ARBA00022837"/>
    </source>
</evidence>
<evidence type="ECO:0000256" key="6">
    <source>
        <dbReference type="ARBA" id="ARBA00022777"/>
    </source>
</evidence>
<dbReference type="SUPFAM" id="SSF56112">
    <property type="entry name" value="Protein kinase-like (PK-like)"/>
    <property type="match status" value="1"/>
</dbReference>
<accession>A0A9W7KXG7</accession>
<dbReference type="InterPro" id="IPR000719">
    <property type="entry name" value="Prot_kinase_dom"/>
</dbReference>
<dbReference type="GO" id="GO:0005524">
    <property type="term" value="F:ATP binding"/>
    <property type="evidence" value="ECO:0007669"/>
    <property type="project" value="UniProtKB-UniRule"/>
</dbReference>
<dbReference type="InterPro" id="IPR018247">
    <property type="entry name" value="EF_Hand_1_Ca_BS"/>
</dbReference>
<comment type="cofactor">
    <cofactor evidence="1">
        <name>Mg(2+)</name>
        <dbReference type="ChEBI" id="CHEBI:18420"/>
    </cofactor>
</comment>
<evidence type="ECO:0000256" key="9">
    <source>
        <dbReference type="ARBA" id="ARBA00024334"/>
    </source>
</evidence>
<dbReference type="PROSITE" id="PS50222">
    <property type="entry name" value="EF_HAND_2"/>
    <property type="match status" value="4"/>
</dbReference>
<name>A0A9W7KXG7_9STRA</name>
<organism evidence="14 15">
    <name type="scientific">Triparma verrucosa</name>
    <dbReference type="NCBI Taxonomy" id="1606542"/>
    <lineage>
        <taxon>Eukaryota</taxon>
        <taxon>Sar</taxon>
        <taxon>Stramenopiles</taxon>
        <taxon>Ochrophyta</taxon>
        <taxon>Bolidophyceae</taxon>
        <taxon>Parmales</taxon>
        <taxon>Triparmaceae</taxon>
        <taxon>Triparma</taxon>
    </lineage>
</organism>
<dbReference type="AlphaFoldDB" id="A0A9W7KXG7"/>